<dbReference type="InterPro" id="IPR006175">
    <property type="entry name" value="YjgF/YER057c/UK114"/>
</dbReference>
<accession>K2QJN4</accession>
<dbReference type="AlphaFoldDB" id="K2QJN4"/>
<evidence type="ECO:0000256" key="1">
    <source>
        <dbReference type="ARBA" id="ARBA00010552"/>
    </source>
</evidence>
<dbReference type="SUPFAM" id="SSF55298">
    <property type="entry name" value="YjgF-like"/>
    <property type="match status" value="1"/>
</dbReference>
<dbReference type="STRING" id="555500.I215_10118"/>
<dbReference type="GO" id="GO:0005829">
    <property type="term" value="C:cytosol"/>
    <property type="evidence" value="ECO:0007669"/>
    <property type="project" value="TreeGrafter"/>
</dbReference>
<dbReference type="PANTHER" id="PTHR11803:SF58">
    <property type="entry name" value="PROTEIN HMF1-RELATED"/>
    <property type="match status" value="1"/>
</dbReference>
<protein>
    <submittedName>
        <fullName evidence="2">Uncharacterized protein</fullName>
    </submittedName>
</protein>
<dbReference type="InterPro" id="IPR006056">
    <property type="entry name" value="RidA"/>
</dbReference>
<dbReference type="Pfam" id="PF01042">
    <property type="entry name" value="Ribonuc_L-PSP"/>
    <property type="match status" value="1"/>
</dbReference>
<gene>
    <name evidence="2" type="ORF">I215_10118</name>
</gene>
<dbReference type="CDD" id="cd00448">
    <property type="entry name" value="YjgF_YER057c_UK114_family"/>
    <property type="match status" value="1"/>
</dbReference>
<dbReference type="EMBL" id="AMSG01000013">
    <property type="protein sequence ID" value="EKF54917.1"/>
    <property type="molecule type" value="Genomic_DNA"/>
</dbReference>
<dbReference type="eggNOG" id="COG0251">
    <property type="taxonomic scope" value="Bacteria"/>
</dbReference>
<evidence type="ECO:0000313" key="2">
    <source>
        <dbReference type="EMBL" id="EKF54917.1"/>
    </source>
</evidence>
<dbReference type="RefSeq" id="WP_008991866.1">
    <property type="nucleotide sequence ID" value="NZ_AMSG01000013.1"/>
</dbReference>
<dbReference type="NCBIfam" id="TIGR00004">
    <property type="entry name" value="Rid family detoxifying hydrolase"/>
    <property type="match status" value="1"/>
</dbReference>
<evidence type="ECO:0000313" key="3">
    <source>
        <dbReference type="Proteomes" id="UP000007364"/>
    </source>
</evidence>
<comment type="similarity">
    <text evidence="1">Belongs to the RutC family.</text>
</comment>
<comment type="caution">
    <text evidence="2">The sequence shown here is derived from an EMBL/GenBank/DDBJ whole genome shotgun (WGS) entry which is preliminary data.</text>
</comment>
<name>K2QJN4_9FLAO</name>
<proteinExistence type="inferred from homology"/>
<dbReference type="Proteomes" id="UP000007364">
    <property type="component" value="Unassembled WGS sequence"/>
</dbReference>
<organism evidence="2 3">
    <name type="scientific">Galbibacter marinus</name>
    <dbReference type="NCBI Taxonomy" id="555500"/>
    <lineage>
        <taxon>Bacteria</taxon>
        <taxon>Pseudomonadati</taxon>
        <taxon>Bacteroidota</taxon>
        <taxon>Flavobacteriia</taxon>
        <taxon>Flavobacteriales</taxon>
        <taxon>Flavobacteriaceae</taxon>
        <taxon>Galbibacter</taxon>
    </lineage>
</organism>
<dbReference type="OrthoDB" id="9803101at2"/>
<dbReference type="Gene3D" id="3.30.1330.40">
    <property type="entry name" value="RutC-like"/>
    <property type="match status" value="1"/>
</dbReference>
<keyword evidence="3" id="KW-1185">Reference proteome</keyword>
<dbReference type="InterPro" id="IPR035959">
    <property type="entry name" value="RutC-like_sf"/>
</dbReference>
<dbReference type="GO" id="GO:0019239">
    <property type="term" value="F:deaminase activity"/>
    <property type="evidence" value="ECO:0007669"/>
    <property type="project" value="TreeGrafter"/>
</dbReference>
<dbReference type="PATRIC" id="fig|555500.3.peg.2089"/>
<sequence length="126" mass="13751">MKTIINTDNAPAPLGPYNQAVLKADTLYISGQIAINPETNQLITSGVEDEARQVMKNLDAVLKAASMTFENVVKSSIFLNNMADFAKINVIYGSYFDEKTAPARETVAVDTLPKNVNIEISMIAVR</sequence>
<reference evidence="2 3" key="1">
    <citation type="journal article" date="2012" name="J. Bacteriol.">
        <title>Genome Sequence of Galbibacter marinum Type Strain ck-I2-15.</title>
        <authorList>
            <person name="Lai Q."/>
            <person name="Li C."/>
            <person name="Shao Z."/>
        </authorList>
    </citation>
    <scope>NUCLEOTIDE SEQUENCE [LARGE SCALE GENOMIC DNA]</scope>
    <source>
        <strain evidence="3">ck-I2-15</strain>
    </source>
</reference>
<dbReference type="PANTHER" id="PTHR11803">
    <property type="entry name" value="2-IMINOBUTANOATE/2-IMINOPROPANOATE DEAMINASE RIDA"/>
    <property type="match status" value="1"/>
</dbReference>
<dbReference type="FunFam" id="3.30.1330.40:FF:000001">
    <property type="entry name" value="L-PSP family endoribonuclease"/>
    <property type="match status" value="1"/>
</dbReference>